<feature type="domain" description="Solute-binding protein family 3/N-terminal" evidence="7">
    <location>
        <begin position="38"/>
        <end position="264"/>
    </location>
</feature>
<accession>A0A852TS62</accession>
<evidence type="ECO:0000256" key="2">
    <source>
        <dbReference type="ARBA" id="ARBA00010742"/>
    </source>
</evidence>
<gene>
    <name evidence="8" type="ORF">F4694_006557</name>
</gene>
<protein>
    <submittedName>
        <fullName evidence="8">ABC-type nitrate/sulfonate/bicarbonate transport system substrate-binding protein</fullName>
    </submittedName>
</protein>
<feature type="signal peptide" evidence="6">
    <location>
        <begin position="1"/>
        <end position="21"/>
    </location>
</feature>
<evidence type="ECO:0000256" key="6">
    <source>
        <dbReference type="SAM" id="SignalP"/>
    </source>
</evidence>
<feature type="chain" id="PRO_5039434578" evidence="6">
    <location>
        <begin position="22"/>
        <end position="334"/>
    </location>
</feature>
<sequence>MKKYLLFFGLITLALMLAACSGEKSSGTSGKKDGGVVEINFGGGFATEEPIWLFEADPSLAKNLGKTYKLNLSQFRANADRLNAYQADQIDGGTLGQGAAILSSSQGVEMKVVAVVSKDTPDVGFNSAFMTLKDSEINDIKDLKGKTIGLSDFKSPTDMWVRSALRSAGLDPDKDVKYAITPIPAMTEAVKSKKIDLGMFPQPFGAAAEESGEFKTIFTSKTGVPFDEDFLIMFLHPDFIKENKQAVKDFLADYASIVKYYQENGQEARQLIIDKTKKVQADPKIYINMTDNNRSAYINRDGWEKVQELMLKDKWIEKKINLDDLIDTSMLPSE</sequence>
<dbReference type="EMBL" id="JACCBX010000027">
    <property type="protein sequence ID" value="NYE09654.1"/>
    <property type="molecule type" value="Genomic_DNA"/>
</dbReference>
<evidence type="ECO:0000256" key="5">
    <source>
        <dbReference type="ARBA" id="ARBA00023288"/>
    </source>
</evidence>
<dbReference type="SUPFAM" id="SSF53850">
    <property type="entry name" value="Periplasmic binding protein-like II"/>
    <property type="match status" value="1"/>
</dbReference>
<comment type="caution">
    <text evidence="8">The sequence shown here is derived from an EMBL/GenBank/DDBJ whole genome shotgun (WGS) entry which is preliminary data.</text>
</comment>
<keyword evidence="5" id="KW-0449">Lipoprotein</keyword>
<dbReference type="PANTHER" id="PTHR30024:SF47">
    <property type="entry name" value="TAURINE-BINDING PERIPLASMIC PROTEIN"/>
    <property type="match status" value="1"/>
</dbReference>
<organism evidence="8 9">
    <name type="scientific">Neobacillus niacini</name>
    <dbReference type="NCBI Taxonomy" id="86668"/>
    <lineage>
        <taxon>Bacteria</taxon>
        <taxon>Bacillati</taxon>
        <taxon>Bacillota</taxon>
        <taxon>Bacilli</taxon>
        <taxon>Bacillales</taxon>
        <taxon>Bacillaceae</taxon>
        <taxon>Neobacillus</taxon>
    </lineage>
</organism>
<dbReference type="GO" id="GO:0042597">
    <property type="term" value="C:periplasmic space"/>
    <property type="evidence" value="ECO:0007669"/>
    <property type="project" value="UniProtKB-SubCell"/>
</dbReference>
<dbReference type="Pfam" id="PF09084">
    <property type="entry name" value="NMT1"/>
    <property type="match status" value="1"/>
</dbReference>
<keyword evidence="4" id="KW-0564">Palmitate</keyword>
<dbReference type="PROSITE" id="PS51257">
    <property type="entry name" value="PROKAR_LIPOPROTEIN"/>
    <property type="match status" value="1"/>
</dbReference>
<evidence type="ECO:0000313" key="9">
    <source>
        <dbReference type="Proteomes" id="UP000548423"/>
    </source>
</evidence>
<reference evidence="9" key="1">
    <citation type="submission" date="2020-07" db="EMBL/GenBank/DDBJ databases">
        <authorList>
            <person name="Partida-Martinez L."/>
            <person name="Huntemann M."/>
            <person name="Clum A."/>
            <person name="Wang J."/>
            <person name="Palaniappan K."/>
            <person name="Ritter S."/>
            <person name="Chen I.-M."/>
            <person name="Stamatis D."/>
            <person name="Reddy T."/>
            <person name="O'Malley R."/>
            <person name="Daum C."/>
            <person name="Shapiro N."/>
            <person name="Ivanova N."/>
            <person name="Kyrpides N."/>
            <person name="Woyke T."/>
        </authorList>
    </citation>
    <scope>NUCLEOTIDE SEQUENCE [LARGE SCALE GENOMIC DNA]</scope>
    <source>
        <strain evidence="9">AT2.8</strain>
    </source>
</reference>
<comment type="subcellular location">
    <subcellularLocation>
        <location evidence="1">Periplasm</location>
    </subcellularLocation>
</comment>
<comment type="similarity">
    <text evidence="2">Belongs to the bacterial solute-binding protein SsuA/TauA family.</text>
</comment>
<evidence type="ECO:0000256" key="3">
    <source>
        <dbReference type="ARBA" id="ARBA00022729"/>
    </source>
</evidence>
<evidence type="ECO:0000313" key="8">
    <source>
        <dbReference type="EMBL" id="NYE09654.1"/>
    </source>
</evidence>
<keyword evidence="3 6" id="KW-0732">Signal</keyword>
<dbReference type="Proteomes" id="UP000548423">
    <property type="component" value="Unassembled WGS sequence"/>
</dbReference>
<evidence type="ECO:0000259" key="7">
    <source>
        <dbReference type="SMART" id="SM00062"/>
    </source>
</evidence>
<dbReference type="SMART" id="SM00062">
    <property type="entry name" value="PBPb"/>
    <property type="match status" value="1"/>
</dbReference>
<name>A0A852TS62_9BACI</name>
<dbReference type="Gene3D" id="3.40.190.10">
    <property type="entry name" value="Periplasmic binding protein-like II"/>
    <property type="match status" value="2"/>
</dbReference>
<evidence type="ECO:0000256" key="4">
    <source>
        <dbReference type="ARBA" id="ARBA00023139"/>
    </source>
</evidence>
<dbReference type="AlphaFoldDB" id="A0A852TS62"/>
<reference evidence="9" key="2">
    <citation type="submission" date="2020-08" db="EMBL/GenBank/DDBJ databases">
        <title>The Agave Microbiome: Exploring the role of microbial communities in plant adaptations to desert environments.</title>
        <authorList>
            <person name="Partida-Martinez L.P."/>
        </authorList>
    </citation>
    <scope>NUCLEOTIDE SEQUENCE [LARGE SCALE GENOMIC DNA]</scope>
    <source>
        <strain evidence="9">AT2.8</strain>
    </source>
</reference>
<dbReference type="PANTHER" id="PTHR30024">
    <property type="entry name" value="ALIPHATIC SULFONATES-BINDING PROTEIN-RELATED"/>
    <property type="match status" value="1"/>
</dbReference>
<evidence type="ECO:0000256" key="1">
    <source>
        <dbReference type="ARBA" id="ARBA00004418"/>
    </source>
</evidence>
<dbReference type="InterPro" id="IPR001638">
    <property type="entry name" value="Solute-binding_3/MltF_N"/>
</dbReference>
<proteinExistence type="inferred from homology"/>
<dbReference type="InterPro" id="IPR015168">
    <property type="entry name" value="SsuA/THI5"/>
</dbReference>